<dbReference type="Proteomes" id="UP000797356">
    <property type="component" value="Chromosome 11"/>
</dbReference>
<gene>
    <name evidence="1" type="ORF">COCNU_11G000890</name>
</gene>
<dbReference type="GO" id="GO:0046872">
    <property type="term" value="F:metal ion binding"/>
    <property type="evidence" value="ECO:0007669"/>
    <property type="project" value="InterPro"/>
</dbReference>
<dbReference type="SUPFAM" id="SSF55008">
    <property type="entry name" value="HMA, heavy metal-associated domain"/>
    <property type="match status" value="1"/>
</dbReference>
<dbReference type="CDD" id="cd00371">
    <property type="entry name" value="HMA"/>
    <property type="match status" value="1"/>
</dbReference>
<proteinExistence type="predicted"/>
<dbReference type="OrthoDB" id="767245at2759"/>
<dbReference type="InterPro" id="IPR006121">
    <property type="entry name" value="HMA_dom"/>
</dbReference>
<name>A0A8K0N902_COCNU</name>
<keyword evidence="2" id="KW-1185">Reference proteome</keyword>
<sequence length="276" mass="31044">MAGQRGRVTAEMRAALGEMAKKLTLWHTPTFRPIFTHDELEPIMAAAGFVPLPVKEAAPPLSGGGGAAAWREYAYRAAAAPEEMMPRPRLPYPRIDGLHQMAYKAFLVAIEFYLGVHHVSNLFHVRTMSLTKAQDRAVDRTYRPMRECEMEEEGIFVYRDGTLDDFTKMICNKDEEDGSISINGIFCFPETIELKVEMVALHEKKLRKCLSKVKGIEKVEVEASIPKVVVTGYAHRNKILKALRRVGLRAEFWSPQNEILSANASGSLMVNNFSFL</sequence>
<dbReference type="InterPro" id="IPR036163">
    <property type="entry name" value="HMA_dom_sf"/>
</dbReference>
<dbReference type="Gene3D" id="3.30.70.100">
    <property type="match status" value="1"/>
</dbReference>
<accession>A0A8K0N902</accession>
<evidence type="ECO:0000313" key="2">
    <source>
        <dbReference type="Proteomes" id="UP000797356"/>
    </source>
</evidence>
<evidence type="ECO:0000313" key="1">
    <source>
        <dbReference type="EMBL" id="KAG1363262.1"/>
    </source>
</evidence>
<protein>
    <submittedName>
        <fullName evidence="1">Putative heavy metal-associated isoprenylated plant protein 30-like</fullName>
    </submittedName>
</protein>
<dbReference type="PANTHER" id="PTHR47856:SF2">
    <property type="entry name" value="OS08G0512200 PROTEIN"/>
    <property type="match status" value="1"/>
</dbReference>
<reference evidence="1" key="2">
    <citation type="submission" date="2019-07" db="EMBL/GenBank/DDBJ databases">
        <authorList>
            <person name="Yang Y."/>
            <person name="Bocs S."/>
            <person name="Baudouin L."/>
        </authorList>
    </citation>
    <scope>NUCLEOTIDE SEQUENCE</scope>
    <source>
        <tissue evidence="1">Spear leaf of Hainan Tall coconut</tissue>
    </source>
</reference>
<comment type="caution">
    <text evidence="1">The sequence shown here is derived from an EMBL/GenBank/DDBJ whole genome shotgun (WGS) entry which is preliminary data.</text>
</comment>
<dbReference type="PANTHER" id="PTHR47856">
    <property type="entry name" value="HEAVY METAL-ASSOCIATED ISOPRENYLATED PLANT PROTEIN 20-LIKE"/>
    <property type="match status" value="1"/>
</dbReference>
<dbReference type="EMBL" id="CM017882">
    <property type="protein sequence ID" value="KAG1363262.1"/>
    <property type="molecule type" value="Genomic_DNA"/>
</dbReference>
<reference evidence="1" key="1">
    <citation type="journal article" date="2017" name="Gigascience">
        <title>The genome draft of coconut (Cocos nucifera).</title>
        <authorList>
            <person name="Xiao Y."/>
            <person name="Xu P."/>
            <person name="Fan H."/>
            <person name="Baudouin L."/>
            <person name="Xia W."/>
            <person name="Bocs S."/>
            <person name="Xu J."/>
            <person name="Li Q."/>
            <person name="Guo A."/>
            <person name="Zhou L."/>
            <person name="Li J."/>
            <person name="Wu Y."/>
            <person name="Ma Z."/>
            <person name="Armero A."/>
            <person name="Issali A.E."/>
            <person name="Liu N."/>
            <person name="Peng M."/>
            <person name="Yang Y."/>
        </authorList>
    </citation>
    <scope>NUCLEOTIDE SEQUENCE</scope>
    <source>
        <tissue evidence="1">Spear leaf of Hainan Tall coconut</tissue>
    </source>
</reference>
<dbReference type="AlphaFoldDB" id="A0A8K0N902"/>
<organism evidence="1 2">
    <name type="scientific">Cocos nucifera</name>
    <name type="common">Coconut palm</name>
    <dbReference type="NCBI Taxonomy" id="13894"/>
    <lineage>
        <taxon>Eukaryota</taxon>
        <taxon>Viridiplantae</taxon>
        <taxon>Streptophyta</taxon>
        <taxon>Embryophyta</taxon>
        <taxon>Tracheophyta</taxon>
        <taxon>Spermatophyta</taxon>
        <taxon>Magnoliopsida</taxon>
        <taxon>Liliopsida</taxon>
        <taxon>Arecaceae</taxon>
        <taxon>Arecoideae</taxon>
        <taxon>Cocoseae</taxon>
        <taxon>Attaleinae</taxon>
        <taxon>Cocos</taxon>
    </lineage>
</organism>